<feature type="transmembrane region" description="Helical" evidence="5">
    <location>
        <begin position="50"/>
        <end position="72"/>
    </location>
</feature>
<dbReference type="PANTHER" id="PTHR22683">
    <property type="entry name" value="SPORULATION PROTEIN RELATED"/>
    <property type="match status" value="1"/>
</dbReference>
<dbReference type="InterPro" id="IPR002543">
    <property type="entry name" value="FtsK_dom"/>
</dbReference>
<dbReference type="SUPFAM" id="SSF52540">
    <property type="entry name" value="P-loop containing nucleoside triphosphate hydrolases"/>
    <property type="match status" value="2"/>
</dbReference>
<reference evidence="7 8" key="1">
    <citation type="submission" date="2018-12" db="EMBL/GenBank/DDBJ databases">
        <authorList>
            <person name="Li F."/>
        </authorList>
    </citation>
    <scope>NUCLEOTIDE SEQUENCE [LARGE SCALE GENOMIC DNA]</scope>
    <source>
        <strain evidence="7 8">EGI 6500705</strain>
    </source>
</reference>
<name>A0A433JRZ6_9MICO</name>
<dbReference type="PROSITE" id="PS50901">
    <property type="entry name" value="FTSK"/>
    <property type="match status" value="1"/>
</dbReference>
<feature type="transmembrane region" description="Helical" evidence="5">
    <location>
        <begin position="26"/>
        <end position="44"/>
    </location>
</feature>
<evidence type="ECO:0000256" key="5">
    <source>
        <dbReference type="SAM" id="Phobius"/>
    </source>
</evidence>
<keyword evidence="5" id="KW-1133">Transmembrane helix</keyword>
<keyword evidence="5" id="KW-0472">Membrane</keyword>
<dbReference type="InterPro" id="IPR027417">
    <property type="entry name" value="P-loop_NTPase"/>
</dbReference>
<evidence type="ECO:0000256" key="1">
    <source>
        <dbReference type="ARBA" id="ARBA00022741"/>
    </source>
</evidence>
<proteinExistence type="predicted"/>
<evidence type="ECO:0000259" key="6">
    <source>
        <dbReference type="PROSITE" id="PS50901"/>
    </source>
</evidence>
<dbReference type="InterPro" id="IPR003593">
    <property type="entry name" value="AAA+_ATPase"/>
</dbReference>
<organism evidence="7 8">
    <name type="scientific">Labedella endophytica</name>
    <dbReference type="NCBI Taxonomy" id="1523160"/>
    <lineage>
        <taxon>Bacteria</taxon>
        <taxon>Bacillati</taxon>
        <taxon>Actinomycetota</taxon>
        <taxon>Actinomycetes</taxon>
        <taxon>Micrococcales</taxon>
        <taxon>Microbacteriaceae</taxon>
        <taxon>Labedella</taxon>
    </lineage>
</organism>
<comment type="caution">
    <text evidence="7">The sequence shown here is derived from an EMBL/GenBank/DDBJ whole genome shotgun (WGS) entry which is preliminary data.</text>
</comment>
<accession>A0A433JRZ6</accession>
<dbReference type="GO" id="GO:0005524">
    <property type="term" value="F:ATP binding"/>
    <property type="evidence" value="ECO:0007669"/>
    <property type="project" value="UniProtKB-UniRule"/>
</dbReference>
<keyword evidence="1 3" id="KW-0547">Nucleotide-binding</keyword>
<evidence type="ECO:0000313" key="7">
    <source>
        <dbReference type="EMBL" id="RUR01152.1"/>
    </source>
</evidence>
<protein>
    <recommendedName>
        <fullName evidence="6">FtsK domain-containing protein</fullName>
    </recommendedName>
</protein>
<feature type="binding site" evidence="3">
    <location>
        <begin position="403"/>
        <end position="410"/>
    </location>
    <ligand>
        <name>ATP</name>
        <dbReference type="ChEBI" id="CHEBI:30616"/>
    </ligand>
</feature>
<feature type="domain" description="FtsK" evidence="6">
    <location>
        <begin position="385"/>
        <end position="569"/>
    </location>
</feature>
<keyword evidence="2 3" id="KW-0067">ATP-binding</keyword>
<dbReference type="SMART" id="SM00382">
    <property type="entry name" value="AAA"/>
    <property type="match status" value="2"/>
</dbReference>
<dbReference type="OrthoDB" id="9807790at2"/>
<sequence length="1006" mass="105797">MPSPRSTAPTRLALPSPPAAPEPHPFPVVAVIAPVIVSLAMWAVTRSPFALMFAAFGPVMAIAGYVDAGLGGRRRHRAARRRFVAELEQAEEAVRRAHTIERRRRWAEHPAASQIVETGRTDARWRMPAESASRVSIGAGAGASTLVLDGGVPPGATADGDGAATAELTRTASIVEDVPVLVDARHGIGVVGPAVLARAVARGLVIQLAHAAGPDALELVTLPDAGWDALADLPHALRRAHAPSSTGGMSRRVTASVLEYSTSSPSGVVRTDRSRATGTDADLRIVIAPSVADLPSSCTEIVECRSPLRVVWRRADSLDEVEAVPEPVSVPDATRFSTAMASDAVALGMSPRSSEPPSSLRFDELPLADVRPGRGLAVPIGATAHGPLVVDLVGDGPHAVIGGTTGSGKSELLITWATSLAASTTPEHLSLLLFDFKGGATFGEVVGLPHVVGLVTDLDEATADRALASLRAELRQRERLLHEAGVRDLKDARPGSIARLVIVVDEFAAMIESFPDLHGVFVDLAARGRSLGVHLVLCTQRPAAAVRDGVLANCDIRISLRVNNAGDSIAVVGTPDAAALPSSQPGRVVASLAGRPPLLAQVAATTATDVQGVGRAASGSTSRRPWLDPLPARVGLDTLDRPETGFVLGRFDLPAEQSQPTAVYDPASDGHMLVLGSSGRGSSTLLDVLEEQRVDGWSVVRIPTDPEGAWDALQELSARSLSATASTPVERCLVLLDDLDVLIARWGEEYGRSARTALVEVLRSGPAGGVYVVLTAHRATADVLVLGDLVGSTVRLGSTSRNEHVLSGAESSSFRPDRRPGSGVWLGRELQVACLEAGAPRERRGAPAGPAAVRVEPGLTMVVTRRPVERARSARERDDAEVVVLGAERGSLRIDDVTAPSGSTVVVGDLDAWQQQWALLTALRTTATVVVEDASAAEFRSLTRRNELPPWIEAGAGRAWVVRPGLPVTRARFEATQRDDRGGARRGRPPRDVPGSGRSRERRDAP</sequence>
<dbReference type="Pfam" id="PF01580">
    <property type="entry name" value="FtsK_SpoIIIE"/>
    <property type="match status" value="1"/>
</dbReference>
<keyword evidence="8" id="KW-1185">Reference proteome</keyword>
<gene>
    <name evidence="7" type="ORF">ELQ94_06410</name>
</gene>
<dbReference type="Gene3D" id="3.40.50.300">
    <property type="entry name" value="P-loop containing nucleotide triphosphate hydrolases"/>
    <property type="match status" value="3"/>
</dbReference>
<dbReference type="Proteomes" id="UP000274909">
    <property type="component" value="Unassembled WGS sequence"/>
</dbReference>
<feature type="region of interest" description="Disordered" evidence="4">
    <location>
        <begin position="972"/>
        <end position="1006"/>
    </location>
</feature>
<keyword evidence="5" id="KW-0812">Transmembrane</keyword>
<dbReference type="GO" id="GO:0003677">
    <property type="term" value="F:DNA binding"/>
    <property type="evidence" value="ECO:0007669"/>
    <property type="project" value="InterPro"/>
</dbReference>
<dbReference type="AlphaFoldDB" id="A0A433JRZ6"/>
<dbReference type="CDD" id="cd01127">
    <property type="entry name" value="TrwB_TraG_TraD_VirD4"/>
    <property type="match status" value="1"/>
</dbReference>
<evidence type="ECO:0000256" key="4">
    <source>
        <dbReference type="SAM" id="MobiDB-lite"/>
    </source>
</evidence>
<dbReference type="PANTHER" id="PTHR22683:SF1">
    <property type="entry name" value="TYPE VII SECRETION SYSTEM PROTEIN ESSC"/>
    <property type="match status" value="1"/>
</dbReference>
<dbReference type="InterPro" id="IPR050206">
    <property type="entry name" value="FtsK/SpoIIIE/SftA"/>
</dbReference>
<evidence type="ECO:0000313" key="8">
    <source>
        <dbReference type="Proteomes" id="UP000274909"/>
    </source>
</evidence>
<evidence type="ECO:0000256" key="3">
    <source>
        <dbReference type="PROSITE-ProRule" id="PRU00289"/>
    </source>
</evidence>
<dbReference type="EMBL" id="RZGZ01000002">
    <property type="protein sequence ID" value="RUR01152.1"/>
    <property type="molecule type" value="Genomic_DNA"/>
</dbReference>
<feature type="compositionally biased region" description="Basic and acidic residues" evidence="4">
    <location>
        <begin position="972"/>
        <end position="983"/>
    </location>
</feature>
<evidence type="ECO:0000256" key="2">
    <source>
        <dbReference type="ARBA" id="ARBA00022840"/>
    </source>
</evidence>